<feature type="domain" description="B30.2/SPRY" evidence="9">
    <location>
        <begin position="272"/>
        <end position="465"/>
    </location>
</feature>
<dbReference type="Pfam" id="PF00622">
    <property type="entry name" value="SPRY"/>
    <property type="match status" value="1"/>
</dbReference>
<dbReference type="Gene3D" id="3.30.160.60">
    <property type="entry name" value="Classic Zinc Finger"/>
    <property type="match status" value="1"/>
</dbReference>
<reference evidence="10" key="2">
    <citation type="submission" date="2025-09" db="UniProtKB">
        <authorList>
            <consortium name="Ensembl"/>
        </authorList>
    </citation>
    <scope>IDENTIFICATION</scope>
</reference>
<dbReference type="SUPFAM" id="SSF57845">
    <property type="entry name" value="B-box zinc-binding domain"/>
    <property type="match status" value="1"/>
</dbReference>
<dbReference type="InterPro" id="IPR013320">
    <property type="entry name" value="ConA-like_dom_sf"/>
</dbReference>
<dbReference type="SMART" id="SM00184">
    <property type="entry name" value="RING"/>
    <property type="match status" value="1"/>
</dbReference>
<dbReference type="Gene3D" id="3.30.40.10">
    <property type="entry name" value="Zinc/RING finger domain, C3HC4 (zinc finger)"/>
    <property type="match status" value="1"/>
</dbReference>
<dbReference type="Gene3D" id="2.60.120.920">
    <property type="match status" value="1"/>
</dbReference>
<dbReference type="OMA" id="SKTEPPC"/>
<dbReference type="InterPro" id="IPR001870">
    <property type="entry name" value="B30.2/SPRY"/>
</dbReference>
<protein>
    <submittedName>
        <fullName evidence="10">Uncharacterized protein</fullName>
    </submittedName>
</protein>
<evidence type="ECO:0000256" key="6">
    <source>
        <dbReference type="PROSITE-ProRule" id="PRU00024"/>
    </source>
</evidence>
<feature type="domain" description="B box-type" evidence="8">
    <location>
        <begin position="84"/>
        <end position="125"/>
    </location>
</feature>
<dbReference type="InterPro" id="IPR003877">
    <property type="entry name" value="SPRY_dom"/>
</dbReference>
<dbReference type="InterPro" id="IPR013083">
    <property type="entry name" value="Znf_RING/FYVE/PHD"/>
</dbReference>
<keyword evidence="3 6" id="KW-0863">Zinc-finger</keyword>
<dbReference type="InterPro" id="IPR001841">
    <property type="entry name" value="Znf_RING"/>
</dbReference>
<dbReference type="GeneTree" id="ENSGT00940000160868"/>
<feature type="domain" description="RING-type" evidence="7">
    <location>
        <begin position="15"/>
        <end position="55"/>
    </location>
</feature>
<dbReference type="Pfam" id="PF13445">
    <property type="entry name" value="zf-RING_UBOX"/>
    <property type="match status" value="1"/>
</dbReference>
<accession>A0A8D0GWS8</accession>
<dbReference type="SUPFAM" id="SSF57850">
    <property type="entry name" value="RING/U-box"/>
    <property type="match status" value="1"/>
</dbReference>
<keyword evidence="4" id="KW-0862">Zinc</keyword>
<comment type="similarity">
    <text evidence="1">Belongs to the ohanin/vespryn family.</text>
</comment>
<sequence length="476" mass="54757">MEKLVSSAVREELLCPICYDPFKEAVSLGCGHHFCKGCIIRSWRDQSGPVCAVCKEPSALDDLRPNHTLDSLVEKLLKQEQGSRGPALCFLHQEEARFFCAEDKELVCFACQSSKQHKNHKVCPIGEAAKDYRAKWKNLDKTLREKMKEFELVQSSYESFARHNQVSAAWLEQQIKKQFKELRRFLRNEEVVVLAELKEEVSRKRGLIKGKIKTLTEDHSSLLWEVTQLQTDLQEEDHSFLLKHKNQKRRLACTMEPEAVLPGVLIDVAKYLGSLQYKAWKKMLEIIKAVPFSLDPNTSAGWLSISDNLTSVANRSYGLAVNNRERFYCAPCILGSKCFSQSLHTWEVEVTGVKDWRIGVAKRPDDARRSFLHRPRSGFWYIGRRAVDGDKCHTSNLALLETPLENLRRIQVELNCDEGELSFRDAERQTHIYAFHENFGGEVFPYFYVGRQKPSIPSEPLRICPLRVLIKEIVPM</sequence>
<dbReference type="PROSITE" id="PS50188">
    <property type="entry name" value="B302_SPRY"/>
    <property type="match status" value="1"/>
</dbReference>
<dbReference type="PROSITE" id="PS00518">
    <property type="entry name" value="ZF_RING_1"/>
    <property type="match status" value="1"/>
</dbReference>
<comment type="function">
    <text evidence="5">Neurotoxin that produces dose-dependent hypolocomotion and hyperalgesia in mice. May directly act on the central nervous system, as it is 6500-fold more potent when administered intracerebroventricularly than intraperitoneal.</text>
</comment>
<evidence type="ECO:0000256" key="2">
    <source>
        <dbReference type="ARBA" id="ARBA00022723"/>
    </source>
</evidence>
<dbReference type="PANTHER" id="PTHR24103">
    <property type="entry name" value="E3 UBIQUITIN-PROTEIN LIGASE TRIM"/>
    <property type="match status" value="1"/>
</dbReference>
<dbReference type="PROSITE" id="PS50119">
    <property type="entry name" value="ZF_BBOX"/>
    <property type="match status" value="1"/>
</dbReference>
<dbReference type="InterPro" id="IPR017907">
    <property type="entry name" value="Znf_RING_CS"/>
</dbReference>
<dbReference type="Proteomes" id="UP000694392">
    <property type="component" value="Unplaced"/>
</dbReference>
<dbReference type="InterPro" id="IPR050143">
    <property type="entry name" value="TRIM/RBCC"/>
</dbReference>
<evidence type="ECO:0000259" key="7">
    <source>
        <dbReference type="PROSITE" id="PS50089"/>
    </source>
</evidence>
<evidence type="ECO:0000256" key="4">
    <source>
        <dbReference type="ARBA" id="ARBA00022833"/>
    </source>
</evidence>
<proteinExistence type="inferred from homology"/>
<dbReference type="Ensembl" id="ENSSPUT00000013188.1">
    <property type="protein sequence ID" value="ENSSPUP00000012371.1"/>
    <property type="gene ID" value="ENSSPUG00000009430.1"/>
</dbReference>
<dbReference type="SMART" id="SM00336">
    <property type="entry name" value="BBOX"/>
    <property type="match status" value="1"/>
</dbReference>
<dbReference type="PRINTS" id="PR01407">
    <property type="entry name" value="BUTYPHLNCDUF"/>
</dbReference>
<name>A0A8D0GWS8_SPHPU</name>
<dbReference type="InterPro" id="IPR027370">
    <property type="entry name" value="Znf-RING_euk"/>
</dbReference>
<dbReference type="GO" id="GO:0008270">
    <property type="term" value="F:zinc ion binding"/>
    <property type="evidence" value="ECO:0007669"/>
    <property type="project" value="UniProtKB-KW"/>
</dbReference>
<organism evidence="10 11">
    <name type="scientific">Sphenodon punctatus</name>
    <name type="common">Tuatara</name>
    <name type="synonym">Hatteria punctata</name>
    <dbReference type="NCBI Taxonomy" id="8508"/>
    <lineage>
        <taxon>Eukaryota</taxon>
        <taxon>Metazoa</taxon>
        <taxon>Chordata</taxon>
        <taxon>Craniata</taxon>
        <taxon>Vertebrata</taxon>
        <taxon>Euteleostomi</taxon>
        <taxon>Lepidosauria</taxon>
        <taxon>Sphenodontia</taxon>
        <taxon>Sphenodontidae</taxon>
        <taxon>Sphenodon</taxon>
    </lineage>
</organism>
<evidence type="ECO:0000313" key="11">
    <source>
        <dbReference type="Proteomes" id="UP000694392"/>
    </source>
</evidence>
<dbReference type="InterPro" id="IPR006574">
    <property type="entry name" value="PRY"/>
</dbReference>
<dbReference type="InterPro" id="IPR000315">
    <property type="entry name" value="Znf_B-box"/>
</dbReference>
<dbReference type="PROSITE" id="PS50089">
    <property type="entry name" value="ZF_RING_2"/>
    <property type="match status" value="1"/>
</dbReference>
<evidence type="ECO:0000259" key="8">
    <source>
        <dbReference type="PROSITE" id="PS50119"/>
    </source>
</evidence>
<dbReference type="SMART" id="SM00449">
    <property type="entry name" value="SPRY"/>
    <property type="match status" value="1"/>
</dbReference>
<keyword evidence="2" id="KW-0479">Metal-binding</keyword>
<dbReference type="InterPro" id="IPR043136">
    <property type="entry name" value="B30.2/SPRY_sf"/>
</dbReference>
<dbReference type="SUPFAM" id="SSF49899">
    <property type="entry name" value="Concanavalin A-like lectins/glucanases"/>
    <property type="match status" value="1"/>
</dbReference>
<evidence type="ECO:0000256" key="5">
    <source>
        <dbReference type="ARBA" id="ARBA00034460"/>
    </source>
</evidence>
<dbReference type="AlphaFoldDB" id="A0A8D0GWS8"/>
<dbReference type="Pfam" id="PF00643">
    <property type="entry name" value="zf-B_box"/>
    <property type="match status" value="1"/>
</dbReference>
<dbReference type="Pfam" id="PF13765">
    <property type="entry name" value="PRY"/>
    <property type="match status" value="1"/>
</dbReference>
<dbReference type="InterPro" id="IPR003879">
    <property type="entry name" value="Butyrophylin_SPRY"/>
</dbReference>
<evidence type="ECO:0000313" key="10">
    <source>
        <dbReference type="Ensembl" id="ENSSPUP00000012371.1"/>
    </source>
</evidence>
<keyword evidence="11" id="KW-1185">Reference proteome</keyword>
<reference evidence="10" key="1">
    <citation type="submission" date="2025-08" db="UniProtKB">
        <authorList>
            <consortium name="Ensembl"/>
        </authorList>
    </citation>
    <scope>IDENTIFICATION</scope>
</reference>
<dbReference type="SMART" id="SM00589">
    <property type="entry name" value="PRY"/>
    <property type="match status" value="1"/>
</dbReference>
<evidence type="ECO:0000256" key="3">
    <source>
        <dbReference type="ARBA" id="ARBA00022771"/>
    </source>
</evidence>
<evidence type="ECO:0000256" key="1">
    <source>
        <dbReference type="ARBA" id="ARBA00009651"/>
    </source>
</evidence>
<evidence type="ECO:0000259" key="9">
    <source>
        <dbReference type="PROSITE" id="PS50188"/>
    </source>
</evidence>